<organism evidence="2 3">
    <name type="scientific">Kitasatospora phosalacinea</name>
    <dbReference type="NCBI Taxonomy" id="2065"/>
    <lineage>
        <taxon>Bacteria</taxon>
        <taxon>Bacillati</taxon>
        <taxon>Actinomycetota</taxon>
        <taxon>Actinomycetes</taxon>
        <taxon>Kitasatosporales</taxon>
        <taxon>Streptomycetaceae</taxon>
        <taxon>Kitasatospora</taxon>
    </lineage>
</organism>
<evidence type="ECO:0000313" key="3">
    <source>
        <dbReference type="Proteomes" id="UP001165041"/>
    </source>
</evidence>
<feature type="compositionally biased region" description="Low complexity" evidence="1">
    <location>
        <begin position="11"/>
        <end position="29"/>
    </location>
</feature>
<gene>
    <name evidence="2" type="ORF">Kpho02_05080</name>
</gene>
<feature type="region of interest" description="Disordered" evidence="1">
    <location>
        <begin position="1"/>
        <end position="57"/>
    </location>
</feature>
<sequence>MDDAPAPAPATRPGRVPGPASASASVPGADARPDTPPCIWCGKPVPAPGKRGARPKYCGQSCRQRAYEARRERRHTAEALGLPVGPDPDPVERAERAAAALADAARVLLEIACSPSGLPRTAALSAAESTGILEALLRVATGRTPAVPRQTHDAW</sequence>
<name>A0A9W6UY84_9ACTN</name>
<proteinExistence type="predicted"/>
<comment type="caution">
    <text evidence="2">The sequence shown here is derived from an EMBL/GenBank/DDBJ whole genome shotgun (WGS) entry which is preliminary data.</text>
</comment>
<dbReference type="AlphaFoldDB" id="A0A9W6UY84"/>
<evidence type="ECO:0000313" key="2">
    <source>
        <dbReference type="EMBL" id="GLW68209.1"/>
    </source>
</evidence>
<accession>A0A9W6UY84</accession>
<protein>
    <recommendedName>
        <fullName evidence="4">SpdA protein</fullName>
    </recommendedName>
</protein>
<dbReference type="RefSeq" id="WP_285732956.1">
    <property type="nucleotide sequence ID" value="NZ_BSSA01000001.1"/>
</dbReference>
<evidence type="ECO:0000256" key="1">
    <source>
        <dbReference type="SAM" id="MobiDB-lite"/>
    </source>
</evidence>
<dbReference type="EMBL" id="BSSA01000001">
    <property type="protein sequence ID" value="GLW68209.1"/>
    <property type="molecule type" value="Genomic_DNA"/>
</dbReference>
<reference evidence="2" key="1">
    <citation type="submission" date="2023-02" db="EMBL/GenBank/DDBJ databases">
        <title>Kitasatospora phosalacinea NBRC 14627.</title>
        <authorList>
            <person name="Ichikawa N."/>
            <person name="Sato H."/>
            <person name="Tonouchi N."/>
        </authorList>
    </citation>
    <scope>NUCLEOTIDE SEQUENCE</scope>
    <source>
        <strain evidence="2">NBRC 14627</strain>
    </source>
</reference>
<evidence type="ECO:0008006" key="4">
    <source>
        <dbReference type="Google" id="ProtNLM"/>
    </source>
</evidence>
<dbReference type="Proteomes" id="UP001165041">
    <property type="component" value="Unassembled WGS sequence"/>
</dbReference>
<feature type="compositionally biased region" description="Pro residues" evidence="1">
    <location>
        <begin position="1"/>
        <end position="10"/>
    </location>
</feature>